<reference evidence="1" key="1">
    <citation type="journal article" date="2019" name="Sci. Rep.">
        <title>Draft genome of Tanacetum cinerariifolium, the natural source of mosquito coil.</title>
        <authorList>
            <person name="Yamashiro T."/>
            <person name="Shiraishi A."/>
            <person name="Satake H."/>
            <person name="Nakayama K."/>
        </authorList>
    </citation>
    <scope>NUCLEOTIDE SEQUENCE</scope>
</reference>
<name>A0A699T666_TANCI</name>
<sequence>MRRNNGIREISEKDPYNIHQKRKRNIRLSSGTATTNLFNMIVIESESFILRKRYIRMSSGTATTNLFQIKAEVFQFRQRIMKDVSPLQERCRRCGGRLG</sequence>
<evidence type="ECO:0000313" key="1">
    <source>
        <dbReference type="EMBL" id="GFD04858.1"/>
    </source>
</evidence>
<dbReference type="AlphaFoldDB" id="A0A699T666"/>
<comment type="caution">
    <text evidence="1">The sequence shown here is derived from an EMBL/GenBank/DDBJ whole genome shotgun (WGS) entry which is preliminary data.</text>
</comment>
<gene>
    <name evidence="1" type="ORF">Tci_876827</name>
</gene>
<accession>A0A699T666</accession>
<dbReference type="EMBL" id="BKCJ011214488">
    <property type="protein sequence ID" value="GFD04858.1"/>
    <property type="molecule type" value="Genomic_DNA"/>
</dbReference>
<proteinExistence type="predicted"/>
<organism evidence="1">
    <name type="scientific">Tanacetum cinerariifolium</name>
    <name type="common">Dalmatian daisy</name>
    <name type="synonym">Chrysanthemum cinerariifolium</name>
    <dbReference type="NCBI Taxonomy" id="118510"/>
    <lineage>
        <taxon>Eukaryota</taxon>
        <taxon>Viridiplantae</taxon>
        <taxon>Streptophyta</taxon>
        <taxon>Embryophyta</taxon>
        <taxon>Tracheophyta</taxon>
        <taxon>Spermatophyta</taxon>
        <taxon>Magnoliopsida</taxon>
        <taxon>eudicotyledons</taxon>
        <taxon>Gunneridae</taxon>
        <taxon>Pentapetalae</taxon>
        <taxon>asterids</taxon>
        <taxon>campanulids</taxon>
        <taxon>Asterales</taxon>
        <taxon>Asteraceae</taxon>
        <taxon>Asteroideae</taxon>
        <taxon>Anthemideae</taxon>
        <taxon>Anthemidinae</taxon>
        <taxon>Tanacetum</taxon>
    </lineage>
</organism>
<protein>
    <submittedName>
        <fullName evidence="1">Uncharacterized protein</fullName>
    </submittedName>
</protein>